<proteinExistence type="predicted"/>
<feature type="transmembrane region" description="Helical" evidence="1">
    <location>
        <begin position="480"/>
        <end position="503"/>
    </location>
</feature>
<organism evidence="3 4">
    <name type="scientific">Drosophila lebanonensis</name>
    <name type="common">Fruit fly</name>
    <name type="synonym">Scaptodrosophila lebanonensis</name>
    <dbReference type="NCBI Taxonomy" id="7225"/>
    <lineage>
        <taxon>Eukaryota</taxon>
        <taxon>Metazoa</taxon>
        <taxon>Ecdysozoa</taxon>
        <taxon>Arthropoda</taxon>
        <taxon>Hexapoda</taxon>
        <taxon>Insecta</taxon>
        <taxon>Pterygota</taxon>
        <taxon>Neoptera</taxon>
        <taxon>Endopterygota</taxon>
        <taxon>Diptera</taxon>
        <taxon>Brachycera</taxon>
        <taxon>Muscomorpha</taxon>
        <taxon>Ephydroidea</taxon>
        <taxon>Drosophilidae</taxon>
        <taxon>Scaptodrosophila</taxon>
    </lineage>
</organism>
<feature type="transmembrane region" description="Helical" evidence="1">
    <location>
        <begin position="449"/>
        <end position="468"/>
    </location>
</feature>
<dbReference type="GeneID" id="115627457"/>
<feature type="transmembrane region" description="Helical" evidence="1">
    <location>
        <begin position="136"/>
        <end position="158"/>
    </location>
</feature>
<dbReference type="AlphaFoldDB" id="A0A6J2TVQ5"/>
<dbReference type="RefSeq" id="XP_030378987.1">
    <property type="nucleotide sequence ID" value="XM_030523127.1"/>
</dbReference>
<gene>
    <name evidence="4" type="primary">LOC115627457</name>
</gene>
<sequence>MSLSQFVEYTEPQWRELNMRALHVDQAYMYVSSNYLAPSYLYTLSDECYSCPYTRVKALPAVEDQSLSSTNEPLTLSTAFALNFKIYADDQGHYAYDNVSSLCTLRTKLQEFGVYNLTLQLNGSCNFDVDKEGVPIYYSFLGVWLLVAALLIVLRLGWCAWRCARYDEAAAVADSIGEAASKATQRKRMRSLDTFRGLAIVLMIFVNSGGGGYWWIEHATWNGLHVADLVFPSFLWIMGVCVPLSVHSQLGRGVSKARLCLRITWRACKLFAIGLCLNSINGPQLEQLRIMGVLQRFGVAFLISGILHTLCSRRQHIVPQRAWHRAIYDVCLFSGELAVLLALIATYLGLTFGLPVPGCPLGYLGPGGKHDLAAYPNCIGGAAGYIDRQVLGNAHIYQHPTAKHVYDSSAFDPEGVFGCILSVVQVLFGVFAGVTLLIHPTWQARIKRWLICAALLGIIGGALCGFSKEHGIIPVNKNLWSISFVFITVAVAYTLLSFLYYVIDVRQWWSGHPFTESGMNAIIMYVGHTIMHKMLPWHWRIGAMNTHFVLLLESVWNTLIWIAIALYLDSQEFYYSL</sequence>
<dbReference type="PANTHER" id="PTHR31061">
    <property type="entry name" value="LD22376P"/>
    <property type="match status" value="1"/>
</dbReference>
<feature type="transmembrane region" description="Helical" evidence="1">
    <location>
        <begin position="195"/>
        <end position="216"/>
    </location>
</feature>
<dbReference type="InterPro" id="IPR012429">
    <property type="entry name" value="HGSNAT_cat"/>
</dbReference>
<evidence type="ECO:0000313" key="4">
    <source>
        <dbReference type="RefSeq" id="XP_030378987.1"/>
    </source>
</evidence>
<keyword evidence="1" id="KW-0472">Membrane</keyword>
<accession>A0A6J2TVQ5</accession>
<keyword evidence="1" id="KW-0812">Transmembrane</keyword>
<evidence type="ECO:0000256" key="1">
    <source>
        <dbReference type="SAM" id="Phobius"/>
    </source>
</evidence>
<evidence type="ECO:0000313" key="3">
    <source>
        <dbReference type="Proteomes" id="UP000504634"/>
    </source>
</evidence>
<keyword evidence="3" id="KW-1185">Reference proteome</keyword>
<dbReference type="Proteomes" id="UP000504634">
    <property type="component" value="Unplaced"/>
</dbReference>
<dbReference type="Pfam" id="PF07786">
    <property type="entry name" value="HGSNAT_cat"/>
    <property type="match status" value="1"/>
</dbReference>
<feature type="transmembrane region" description="Helical" evidence="1">
    <location>
        <begin position="548"/>
        <end position="568"/>
    </location>
</feature>
<name>A0A6J2TVQ5_DROLE</name>
<feature type="transmembrane region" description="Helical" evidence="1">
    <location>
        <begin position="415"/>
        <end position="437"/>
    </location>
</feature>
<feature type="transmembrane region" description="Helical" evidence="1">
    <location>
        <begin position="222"/>
        <end position="242"/>
    </location>
</feature>
<keyword evidence="1" id="KW-1133">Transmembrane helix</keyword>
<feature type="domain" description="Heparan-alpha-glucosaminide N-acetyltransferase catalytic" evidence="2">
    <location>
        <begin position="188"/>
        <end position="309"/>
    </location>
</feature>
<dbReference type="OrthoDB" id="2149840at2759"/>
<evidence type="ECO:0000259" key="2">
    <source>
        <dbReference type="Pfam" id="PF07786"/>
    </source>
</evidence>
<feature type="transmembrane region" description="Helical" evidence="1">
    <location>
        <begin position="330"/>
        <end position="350"/>
    </location>
</feature>
<protein>
    <submittedName>
        <fullName evidence="4">Heparan-alpha-glucosaminide N-acetyltransferase</fullName>
    </submittedName>
</protein>
<reference evidence="4" key="1">
    <citation type="submission" date="2025-08" db="UniProtKB">
        <authorList>
            <consortium name="RefSeq"/>
        </authorList>
    </citation>
    <scope>IDENTIFICATION</scope>
    <source>
        <strain evidence="4">11010-0011.00</strain>
        <tissue evidence="4">Whole body</tissue>
    </source>
</reference>
<dbReference type="PANTHER" id="PTHR31061:SF24">
    <property type="entry name" value="LD22376P"/>
    <property type="match status" value="1"/>
</dbReference>
<dbReference type="CTD" id="138050"/>